<organism evidence="3 4">
    <name type="scientific">Kaistia dalseonensis</name>
    <dbReference type="NCBI Taxonomy" id="410840"/>
    <lineage>
        <taxon>Bacteria</taxon>
        <taxon>Pseudomonadati</taxon>
        <taxon>Pseudomonadota</taxon>
        <taxon>Alphaproteobacteria</taxon>
        <taxon>Hyphomicrobiales</taxon>
        <taxon>Kaistiaceae</taxon>
        <taxon>Kaistia</taxon>
    </lineage>
</organism>
<evidence type="ECO:0000313" key="4">
    <source>
        <dbReference type="Proteomes" id="UP001241603"/>
    </source>
</evidence>
<dbReference type="InterPro" id="IPR049304">
    <property type="entry name" value="Gly_rich_dom"/>
</dbReference>
<dbReference type="EMBL" id="JAUSVO010000005">
    <property type="protein sequence ID" value="MDQ0439044.1"/>
    <property type="molecule type" value="Genomic_DNA"/>
</dbReference>
<dbReference type="Pfam" id="PF21722">
    <property type="entry name" value="Gly_rich_2"/>
    <property type="match status" value="1"/>
</dbReference>
<proteinExistence type="predicted"/>
<protein>
    <recommendedName>
        <fullName evidence="2">Glycine-rich domain-containing protein</fullName>
    </recommendedName>
</protein>
<gene>
    <name evidence="3" type="ORF">QO014_003445</name>
</gene>
<feature type="region of interest" description="Disordered" evidence="1">
    <location>
        <begin position="368"/>
        <end position="387"/>
    </location>
</feature>
<name>A0ABU0H9P8_9HYPH</name>
<sequence>MKYVPPFTSVDPNAPYVNGNPSSGTKGSIPPAEAFEHPMREIMKVIEDAGLDPDEADLTQLWQAINILIGIGVAGGNTAFATLAELRAALVSGKAVDPAKLAAVIQENRWISGVAGGTANALTVTLAPAPTALSAGMLAWVYTGATPNTGAATLNENALGVKSILRVDGSPLQSGDLPASTPVPLYYDGAAWRNLIAGGPNAQPKGQMTWAVAGTYSFVVPAGVYLVYAKVWGAGGGGGGAQYTSARAAAMGGAGGAYAERYIPVTPGQTLAIVIGGGGSGGSASGGNGGQGGSSSVAGSVIAPGGSGGVGATDTLAGGSVPGGVATTGTVNIAGNPGGGVIDTGGSPVSGAGGSSYTFPGYGNGNQGSAGAAAGQPGCGGNGGSRGSAGTAAGGAGAAGFVVISY</sequence>
<feature type="domain" description="Glycine-rich" evidence="2">
    <location>
        <begin position="213"/>
        <end position="406"/>
    </location>
</feature>
<comment type="caution">
    <text evidence="3">The sequence shown here is derived from an EMBL/GenBank/DDBJ whole genome shotgun (WGS) entry which is preliminary data.</text>
</comment>
<reference evidence="3 4" key="1">
    <citation type="submission" date="2023-07" db="EMBL/GenBank/DDBJ databases">
        <title>Genomic Encyclopedia of Type Strains, Phase IV (KMG-IV): sequencing the most valuable type-strain genomes for metagenomic binning, comparative biology and taxonomic classification.</title>
        <authorList>
            <person name="Goeker M."/>
        </authorList>
    </citation>
    <scope>NUCLEOTIDE SEQUENCE [LARGE SCALE GENOMIC DNA]</scope>
    <source>
        <strain evidence="3 4">B6-8</strain>
    </source>
</reference>
<dbReference type="Proteomes" id="UP001241603">
    <property type="component" value="Unassembled WGS sequence"/>
</dbReference>
<evidence type="ECO:0000256" key="1">
    <source>
        <dbReference type="SAM" id="MobiDB-lite"/>
    </source>
</evidence>
<keyword evidence="4" id="KW-1185">Reference proteome</keyword>
<accession>A0ABU0H9P8</accession>
<feature type="compositionally biased region" description="Gly residues" evidence="1">
    <location>
        <begin position="377"/>
        <end position="387"/>
    </location>
</feature>
<dbReference type="RefSeq" id="WP_266349949.1">
    <property type="nucleotide sequence ID" value="NZ_JAPKNG010000005.1"/>
</dbReference>
<evidence type="ECO:0000259" key="2">
    <source>
        <dbReference type="Pfam" id="PF21722"/>
    </source>
</evidence>
<evidence type="ECO:0000313" key="3">
    <source>
        <dbReference type="EMBL" id="MDQ0439044.1"/>
    </source>
</evidence>